<feature type="domain" description="ABC3 transporter permease C-terminal" evidence="8">
    <location>
        <begin position="257"/>
        <end position="378"/>
    </location>
</feature>
<evidence type="ECO:0000256" key="5">
    <source>
        <dbReference type="ARBA" id="ARBA00023136"/>
    </source>
</evidence>
<dbReference type="RefSeq" id="WP_184198057.1">
    <property type="nucleotide sequence ID" value="NZ_JACHGW010000003.1"/>
</dbReference>
<feature type="transmembrane region" description="Helical" evidence="7">
    <location>
        <begin position="343"/>
        <end position="368"/>
    </location>
</feature>
<keyword evidence="11" id="KW-1185">Reference proteome</keyword>
<evidence type="ECO:0000313" key="10">
    <source>
        <dbReference type="EMBL" id="MBB6051323.1"/>
    </source>
</evidence>
<comment type="subcellular location">
    <subcellularLocation>
        <location evidence="1">Cell membrane</location>
        <topology evidence="1">Multi-pass membrane protein</topology>
    </subcellularLocation>
</comment>
<evidence type="ECO:0000256" key="2">
    <source>
        <dbReference type="ARBA" id="ARBA00022475"/>
    </source>
</evidence>
<feature type="transmembrane region" description="Helical" evidence="7">
    <location>
        <begin position="252"/>
        <end position="275"/>
    </location>
</feature>
<dbReference type="InterPro" id="IPR025857">
    <property type="entry name" value="MacB_PCD"/>
</dbReference>
<evidence type="ECO:0000259" key="8">
    <source>
        <dbReference type="Pfam" id="PF02687"/>
    </source>
</evidence>
<dbReference type="Pfam" id="PF02687">
    <property type="entry name" value="FtsX"/>
    <property type="match status" value="1"/>
</dbReference>
<keyword evidence="3 7" id="KW-0812">Transmembrane</keyword>
<feature type="domain" description="MacB-like periplasmic core" evidence="9">
    <location>
        <begin position="16"/>
        <end position="227"/>
    </location>
</feature>
<dbReference type="Proteomes" id="UP000520814">
    <property type="component" value="Unassembled WGS sequence"/>
</dbReference>
<dbReference type="EMBL" id="JACHGW010000003">
    <property type="protein sequence ID" value="MBB6051323.1"/>
    <property type="molecule type" value="Genomic_DNA"/>
</dbReference>
<dbReference type="InterPro" id="IPR050250">
    <property type="entry name" value="Macrolide_Exporter_MacB"/>
</dbReference>
<evidence type="ECO:0000256" key="1">
    <source>
        <dbReference type="ARBA" id="ARBA00004651"/>
    </source>
</evidence>
<organism evidence="10 11">
    <name type="scientific">Armatimonas rosea</name>
    <dbReference type="NCBI Taxonomy" id="685828"/>
    <lineage>
        <taxon>Bacteria</taxon>
        <taxon>Bacillati</taxon>
        <taxon>Armatimonadota</taxon>
        <taxon>Armatimonadia</taxon>
        <taxon>Armatimonadales</taxon>
        <taxon>Armatimonadaceae</taxon>
        <taxon>Armatimonas</taxon>
    </lineage>
</organism>
<keyword evidence="2" id="KW-1003">Cell membrane</keyword>
<reference evidence="10 11" key="1">
    <citation type="submission" date="2020-08" db="EMBL/GenBank/DDBJ databases">
        <title>Genomic Encyclopedia of Type Strains, Phase IV (KMG-IV): sequencing the most valuable type-strain genomes for metagenomic binning, comparative biology and taxonomic classification.</title>
        <authorList>
            <person name="Goeker M."/>
        </authorList>
    </citation>
    <scope>NUCLEOTIDE SEQUENCE [LARGE SCALE GENOMIC DNA]</scope>
    <source>
        <strain evidence="10 11">DSM 23562</strain>
    </source>
</reference>
<sequence length="385" mass="40873">MLALALKNLTRRPVRSLLTLSGLASAVAFLVCLLAFSESYRSGLRRELDGMGMQLMLVPLGCPFDAAAQVLKGRALETSLPQSALTQARRDPAVALASPVFAAALPRPTLGRTDLWVGVDDTARQLRSWWRLAGGRWPEKPDDVLLGAEAAQTELREPGDRLYSPETGRTFTVCGVLTRSGTSDDSQFFVPLATAQAMFHQPERLTAVAVRLTDPAQLGAASKRLQEIPGAQVVTLTEMMGTFLNLMGAARALMLGVALVAVAIGALTVFNTLLASTLERTRELGVLRALGVSRGAVFGLVAQEALLLALLGTLAGFALATLLGPAIERLVRPFLPLSPTTPLPALTPTTVAQCLALMLGVGLLAGLFPAWRACRVPPAEALRQR</sequence>
<evidence type="ECO:0000256" key="6">
    <source>
        <dbReference type="ARBA" id="ARBA00038076"/>
    </source>
</evidence>
<dbReference type="GO" id="GO:0005886">
    <property type="term" value="C:plasma membrane"/>
    <property type="evidence" value="ECO:0007669"/>
    <property type="project" value="UniProtKB-SubCell"/>
</dbReference>
<dbReference type="InterPro" id="IPR003838">
    <property type="entry name" value="ABC3_permease_C"/>
</dbReference>
<comment type="caution">
    <text evidence="10">The sequence shown here is derived from an EMBL/GenBank/DDBJ whole genome shotgun (WGS) entry which is preliminary data.</text>
</comment>
<dbReference type="PANTHER" id="PTHR30572">
    <property type="entry name" value="MEMBRANE COMPONENT OF TRANSPORTER-RELATED"/>
    <property type="match status" value="1"/>
</dbReference>
<evidence type="ECO:0000256" key="3">
    <source>
        <dbReference type="ARBA" id="ARBA00022692"/>
    </source>
</evidence>
<evidence type="ECO:0000259" key="9">
    <source>
        <dbReference type="Pfam" id="PF12704"/>
    </source>
</evidence>
<comment type="similarity">
    <text evidence="6">Belongs to the ABC-4 integral membrane protein family.</text>
</comment>
<evidence type="ECO:0000313" key="11">
    <source>
        <dbReference type="Proteomes" id="UP000520814"/>
    </source>
</evidence>
<dbReference type="PANTHER" id="PTHR30572:SF4">
    <property type="entry name" value="ABC TRANSPORTER PERMEASE YTRF"/>
    <property type="match status" value="1"/>
</dbReference>
<gene>
    <name evidence="10" type="ORF">HNQ39_003133</name>
</gene>
<keyword evidence="5 7" id="KW-0472">Membrane</keyword>
<dbReference type="GO" id="GO:0022857">
    <property type="term" value="F:transmembrane transporter activity"/>
    <property type="evidence" value="ECO:0007669"/>
    <property type="project" value="TreeGrafter"/>
</dbReference>
<name>A0A7W9SSB0_ARMRO</name>
<accession>A0A7W9SSB0</accession>
<feature type="transmembrane region" description="Helical" evidence="7">
    <location>
        <begin position="296"/>
        <end position="323"/>
    </location>
</feature>
<dbReference type="Pfam" id="PF12704">
    <property type="entry name" value="MacB_PCD"/>
    <property type="match status" value="1"/>
</dbReference>
<dbReference type="AlphaFoldDB" id="A0A7W9SSB0"/>
<keyword evidence="4 7" id="KW-1133">Transmembrane helix</keyword>
<protein>
    <submittedName>
        <fullName evidence="10">Putative ABC transport system permease protein</fullName>
    </submittedName>
</protein>
<evidence type="ECO:0000256" key="7">
    <source>
        <dbReference type="SAM" id="Phobius"/>
    </source>
</evidence>
<evidence type="ECO:0000256" key="4">
    <source>
        <dbReference type="ARBA" id="ARBA00022989"/>
    </source>
</evidence>
<proteinExistence type="inferred from homology"/>